<evidence type="ECO:0000313" key="2">
    <source>
        <dbReference type="Proteomes" id="UP001153678"/>
    </source>
</evidence>
<accession>A0A9W4T9M9</accession>
<feature type="non-terminal residue" evidence="1">
    <location>
        <position position="82"/>
    </location>
</feature>
<keyword evidence="2" id="KW-1185">Reference proteome</keyword>
<comment type="caution">
    <text evidence="1">The sequence shown here is derived from an EMBL/GenBank/DDBJ whole genome shotgun (WGS) entry which is preliminary data.</text>
</comment>
<reference evidence="1" key="1">
    <citation type="submission" date="2022-08" db="EMBL/GenBank/DDBJ databases">
        <authorList>
            <person name="Kallberg Y."/>
            <person name="Tangrot J."/>
            <person name="Rosling A."/>
        </authorList>
    </citation>
    <scope>NUCLEOTIDE SEQUENCE</scope>
    <source>
        <strain evidence="1">Wild A</strain>
    </source>
</reference>
<organism evidence="1 2">
    <name type="scientific">Funneliformis geosporum</name>
    <dbReference type="NCBI Taxonomy" id="1117311"/>
    <lineage>
        <taxon>Eukaryota</taxon>
        <taxon>Fungi</taxon>
        <taxon>Fungi incertae sedis</taxon>
        <taxon>Mucoromycota</taxon>
        <taxon>Glomeromycotina</taxon>
        <taxon>Glomeromycetes</taxon>
        <taxon>Glomerales</taxon>
        <taxon>Glomeraceae</taxon>
        <taxon>Funneliformis</taxon>
    </lineage>
</organism>
<gene>
    <name evidence="1" type="ORF">FWILDA_LOCUS17128</name>
</gene>
<feature type="non-terminal residue" evidence="1">
    <location>
        <position position="1"/>
    </location>
</feature>
<dbReference type="Proteomes" id="UP001153678">
    <property type="component" value="Unassembled WGS sequence"/>
</dbReference>
<dbReference type="OrthoDB" id="10508807at2759"/>
<name>A0A9W4T9M9_9GLOM</name>
<proteinExistence type="predicted"/>
<dbReference type="AlphaFoldDB" id="A0A9W4T9M9"/>
<protein>
    <submittedName>
        <fullName evidence="1">16136_t:CDS:1</fullName>
    </submittedName>
</protein>
<dbReference type="EMBL" id="CAMKVN010012604">
    <property type="protein sequence ID" value="CAI2195540.1"/>
    <property type="molecule type" value="Genomic_DNA"/>
</dbReference>
<sequence length="82" mass="9253">MDKSNKVFCTCSKCCHKDTKRGIRLFISKSTRIRYHKQDNKNLLVADSISNSSSETASILSLSDIITSSRSESFILVDYSEL</sequence>
<evidence type="ECO:0000313" key="1">
    <source>
        <dbReference type="EMBL" id="CAI2195540.1"/>
    </source>
</evidence>